<dbReference type="SUPFAM" id="SSF52540">
    <property type="entry name" value="P-loop containing nucleoside triphosphate hydrolases"/>
    <property type="match status" value="1"/>
</dbReference>
<proteinExistence type="inferred from homology"/>
<dbReference type="GO" id="GO:0016887">
    <property type="term" value="F:ATP hydrolysis activity"/>
    <property type="evidence" value="ECO:0007669"/>
    <property type="project" value="InterPro"/>
</dbReference>
<organism evidence="7 8">
    <name type="scientific">Lignipirellula cremea</name>
    <dbReference type="NCBI Taxonomy" id="2528010"/>
    <lineage>
        <taxon>Bacteria</taxon>
        <taxon>Pseudomonadati</taxon>
        <taxon>Planctomycetota</taxon>
        <taxon>Planctomycetia</taxon>
        <taxon>Pirellulales</taxon>
        <taxon>Pirellulaceae</taxon>
        <taxon>Lignipirellula</taxon>
    </lineage>
</organism>
<dbReference type="RefSeq" id="WP_197442755.1">
    <property type="nucleotide sequence ID" value="NZ_CP036433.1"/>
</dbReference>
<keyword evidence="8" id="KW-1185">Reference proteome</keyword>
<dbReference type="PROSITE" id="PS50893">
    <property type="entry name" value="ABC_TRANSPORTER_2"/>
    <property type="match status" value="1"/>
</dbReference>
<evidence type="ECO:0000256" key="2">
    <source>
        <dbReference type="ARBA" id="ARBA00022741"/>
    </source>
</evidence>
<dbReference type="InterPro" id="IPR015854">
    <property type="entry name" value="ABC_transpr_LolD-like"/>
</dbReference>
<evidence type="ECO:0000256" key="4">
    <source>
        <dbReference type="ARBA" id="ARBA00038388"/>
    </source>
</evidence>
<evidence type="ECO:0000256" key="1">
    <source>
        <dbReference type="ARBA" id="ARBA00022448"/>
    </source>
</evidence>
<dbReference type="Proteomes" id="UP000317648">
    <property type="component" value="Chromosome"/>
</dbReference>
<accession>A0A518E3H1</accession>
<dbReference type="InterPro" id="IPR003593">
    <property type="entry name" value="AAA+_ATPase"/>
</dbReference>
<dbReference type="Pfam" id="PF00005">
    <property type="entry name" value="ABC_tran"/>
    <property type="match status" value="1"/>
</dbReference>
<dbReference type="SMART" id="SM00382">
    <property type="entry name" value="AAA"/>
    <property type="match status" value="1"/>
</dbReference>
<dbReference type="GO" id="GO:0022857">
    <property type="term" value="F:transmembrane transporter activity"/>
    <property type="evidence" value="ECO:0007669"/>
    <property type="project" value="TreeGrafter"/>
</dbReference>
<name>A0A518E3H1_9BACT</name>
<dbReference type="PANTHER" id="PTHR24220:SF86">
    <property type="entry name" value="ABC TRANSPORTER ABCH.1"/>
    <property type="match status" value="1"/>
</dbReference>
<protein>
    <submittedName>
        <fullName evidence="7">Putative ABC transporter ATP-binding protein</fullName>
    </submittedName>
</protein>
<dbReference type="InterPro" id="IPR003439">
    <property type="entry name" value="ABC_transporter-like_ATP-bd"/>
</dbReference>
<dbReference type="GO" id="GO:0005524">
    <property type="term" value="F:ATP binding"/>
    <property type="evidence" value="ECO:0007669"/>
    <property type="project" value="UniProtKB-KW"/>
</dbReference>
<reference evidence="7 8" key="1">
    <citation type="submission" date="2019-02" db="EMBL/GenBank/DDBJ databases">
        <title>Deep-cultivation of Planctomycetes and their phenomic and genomic characterization uncovers novel biology.</title>
        <authorList>
            <person name="Wiegand S."/>
            <person name="Jogler M."/>
            <person name="Boedeker C."/>
            <person name="Pinto D."/>
            <person name="Vollmers J."/>
            <person name="Rivas-Marin E."/>
            <person name="Kohn T."/>
            <person name="Peeters S.H."/>
            <person name="Heuer A."/>
            <person name="Rast P."/>
            <person name="Oberbeckmann S."/>
            <person name="Bunk B."/>
            <person name="Jeske O."/>
            <person name="Meyerdierks A."/>
            <person name="Storesund J.E."/>
            <person name="Kallscheuer N."/>
            <person name="Luecker S."/>
            <person name="Lage O.M."/>
            <person name="Pohl T."/>
            <person name="Merkel B.J."/>
            <person name="Hornburger P."/>
            <person name="Mueller R.-W."/>
            <person name="Bruemmer F."/>
            <person name="Labrenz M."/>
            <person name="Spormann A.M."/>
            <person name="Op den Camp H."/>
            <person name="Overmann J."/>
            <person name="Amann R."/>
            <person name="Jetten M.S.M."/>
            <person name="Mascher T."/>
            <person name="Medema M.H."/>
            <person name="Devos D.P."/>
            <person name="Kaster A.-K."/>
            <person name="Ovreas L."/>
            <person name="Rohde M."/>
            <person name="Galperin M.Y."/>
            <person name="Jogler C."/>
        </authorList>
    </citation>
    <scope>NUCLEOTIDE SEQUENCE [LARGE SCALE GENOMIC DNA]</scope>
    <source>
        <strain evidence="7 8">Pla85_3_4</strain>
    </source>
</reference>
<evidence type="ECO:0000259" key="6">
    <source>
        <dbReference type="PROSITE" id="PS50893"/>
    </source>
</evidence>
<feature type="domain" description="ABC transporter" evidence="6">
    <location>
        <begin position="4"/>
        <end position="243"/>
    </location>
</feature>
<evidence type="ECO:0000313" key="7">
    <source>
        <dbReference type="EMBL" id="QDU98646.1"/>
    </source>
</evidence>
<evidence type="ECO:0000313" key="8">
    <source>
        <dbReference type="Proteomes" id="UP000317648"/>
    </source>
</evidence>
<dbReference type="Gene3D" id="3.40.50.300">
    <property type="entry name" value="P-loop containing nucleotide triphosphate hydrolases"/>
    <property type="match status" value="1"/>
</dbReference>
<evidence type="ECO:0000256" key="5">
    <source>
        <dbReference type="SAM" id="MobiDB-lite"/>
    </source>
</evidence>
<dbReference type="KEGG" id="lcre:Pla8534_65180"/>
<dbReference type="InterPro" id="IPR027417">
    <property type="entry name" value="P-loop_NTPase"/>
</dbReference>
<evidence type="ECO:0000256" key="3">
    <source>
        <dbReference type="ARBA" id="ARBA00022840"/>
    </source>
</evidence>
<dbReference type="CDD" id="cd03255">
    <property type="entry name" value="ABC_MJ0796_LolCDE_FtsE"/>
    <property type="match status" value="1"/>
</dbReference>
<feature type="region of interest" description="Disordered" evidence="5">
    <location>
        <begin position="221"/>
        <end position="244"/>
    </location>
</feature>
<dbReference type="GO" id="GO:0005886">
    <property type="term" value="C:plasma membrane"/>
    <property type="evidence" value="ECO:0007669"/>
    <property type="project" value="TreeGrafter"/>
</dbReference>
<dbReference type="FunFam" id="3.40.50.300:FF:000032">
    <property type="entry name" value="Export ABC transporter ATP-binding protein"/>
    <property type="match status" value="1"/>
</dbReference>
<dbReference type="AlphaFoldDB" id="A0A518E3H1"/>
<keyword evidence="1" id="KW-0813">Transport</keyword>
<keyword evidence="2" id="KW-0547">Nucleotide-binding</keyword>
<sequence>MQVLETRDVTKCFGAGDVRVEALRSVSLAIGPGEFVAIMGPSGSGKSTLLTLLGGVDTPTSGQILLEGTDMAALSDDARTLMRRRRIGFVFQAFNLLPTLSAVENVSLPLELDGVSASKAKERAEKALEQVEMSHRGDHIPGKLSGGEQQRVAIARALAIEPALLLADEPTGNLDSRQTKLVMSLLTRLVEERQQTIVLVTHDPSVGEAAHRLVKLRDGRVESDVRRADAPTLPGAEPAARPEH</sequence>
<keyword evidence="3 7" id="KW-0067">ATP-binding</keyword>
<dbReference type="GO" id="GO:0098796">
    <property type="term" value="C:membrane protein complex"/>
    <property type="evidence" value="ECO:0007669"/>
    <property type="project" value="UniProtKB-ARBA"/>
</dbReference>
<gene>
    <name evidence="7" type="ORF">Pla8534_65180</name>
</gene>
<dbReference type="InterPro" id="IPR017911">
    <property type="entry name" value="MacB-like_ATP-bd"/>
</dbReference>
<comment type="similarity">
    <text evidence="4">Belongs to the ABC transporter superfamily. Macrolide exporter (TC 3.A.1.122) family.</text>
</comment>
<dbReference type="PANTHER" id="PTHR24220">
    <property type="entry name" value="IMPORT ATP-BINDING PROTEIN"/>
    <property type="match status" value="1"/>
</dbReference>
<dbReference type="EMBL" id="CP036433">
    <property type="protein sequence ID" value="QDU98646.1"/>
    <property type="molecule type" value="Genomic_DNA"/>
</dbReference>
<dbReference type="InterPro" id="IPR017871">
    <property type="entry name" value="ABC_transporter-like_CS"/>
</dbReference>
<dbReference type="PROSITE" id="PS00211">
    <property type="entry name" value="ABC_TRANSPORTER_1"/>
    <property type="match status" value="1"/>
</dbReference>